<reference evidence="2" key="1">
    <citation type="submission" date="2020-05" db="EMBL/GenBank/DDBJ databases">
        <title>Genomic Encyclopedia of Type Strains, Phase IV (KMG-V): Genome sequencing to study the core and pangenomes of soil and plant-associated prokaryotes.</title>
        <authorList>
            <person name="Whitman W."/>
        </authorList>
    </citation>
    <scope>NUCLEOTIDE SEQUENCE</scope>
    <source>
        <strain evidence="2">16F</strain>
    </source>
</reference>
<feature type="transmembrane region" description="Helical" evidence="1">
    <location>
        <begin position="49"/>
        <end position="65"/>
    </location>
</feature>
<evidence type="ECO:0000313" key="3">
    <source>
        <dbReference type="Proteomes" id="UP000610746"/>
    </source>
</evidence>
<keyword evidence="1" id="KW-0812">Transmembrane</keyword>
<feature type="transmembrane region" description="Helical" evidence="1">
    <location>
        <begin position="16"/>
        <end position="37"/>
    </location>
</feature>
<proteinExistence type="predicted"/>
<dbReference type="Proteomes" id="UP000610746">
    <property type="component" value="Unassembled WGS sequence"/>
</dbReference>
<organism evidence="2 3">
    <name type="scientific">Frigoriflavimonas asaccharolytica</name>
    <dbReference type="NCBI Taxonomy" id="2735899"/>
    <lineage>
        <taxon>Bacteria</taxon>
        <taxon>Pseudomonadati</taxon>
        <taxon>Bacteroidota</taxon>
        <taxon>Flavobacteriia</taxon>
        <taxon>Flavobacteriales</taxon>
        <taxon>Weeksellaceae</taxon>
        <taxon>Frigoriflavimonas</taxon>
    </lineage>
</organism>
<evidence type="ECO:0000256" key="1">
    <source>
        <dbReference type="SAM" id="Phobius"/>
    </source>
</evidence>
<dbReference type="EMBL" id="JABSNO010000018">
    <property type="protein sequence ID" value="NRS93267.1"/>
    <property type="molecule type" value="Genomic_DNA"/>
</dbReference>
<evidence type="ECO:0000313" key="2">
    <source>
        <dbReference type="EMBL" id="NRS93267.1"/>
    </source>
</evidence>
<protein>
    <submittedName>
        <fullName evidence="2">Uncharacterized protein</fullName>
    </submittedName>
</protein>
<sequence length="394" mass="45138">MPQDLVNFFNNFEADWFMLFFLMFFSMGVAIFHTLILDGIYRIKFKPNWLFFVLNPALIGFAGLFDTRFGAVVFAFLFLSVFVLGIFGMFYAAVRSTIFDNRAKDAALIKDGKPPIPFWKKLLSGFVVIIFIFLFFTVKPAYIVVFFFIVLPFISSLKSSNKKSFYNLQRTLPTSKIRSVAMGLAEISGKVRMIKSKNSPIKNVPCIGYLYTIEDISRDKDGKESFRIVFSETICESFYVEDATGKIEVKTDEIEFLDFKVGEQYRSSGKRYREYLLLENAEVLMIGKASNKENYQPIFEYEEVKKVFAIAPVASVENWNNLRPLLKSASYYAYFFGLMIALVLISDVNLSSSNFRIGKFQLNLQNSQSDNNDLEQEAFDPDAAEYSVPVESAK</sequence>
<keyword evidence="3" id="KW-1185">Reference proteome</keyword>
<keyword evidence="1" id="KW-0472">Membrane</keyword>
<gene>
    <name evidence="2" type="ORF">HNQ03_002354</name>
</gene>
<comment type="caution">
    <text evidence="2">The sequence shown here is derived from an EMBL/GenBank/DDBJ whole genome shotgun (WGS) entry which is preliminary data.</text>
</comment>
<feature type="transmembrane region" description="Helical" evidence="1">
    <location>
        <begin position="71"/>
        <end position="94"/>
    </location>
</feature>
<dbReference type="RefSeq" id="WP_173779838.1">
    <property type="nucleotide sequence ID" value="NZ_JABSNO010000018.1"/>
</dbReference>
<name>A0A8J8GB38_9FLAO</name>
<dbReference type="AlphaFoldDB" id="A0A8J8GB38"/>
<keyword evidence="1" id="KW-1133">Transmembrane helix</keyword>
<feature type="transmembrane region" description="Helical" evidence="1">
    <location>
        <begin position="331"/>
        <end position="350"/>
    </location>
</feature>
<accession>A0A8J8GB38</accession>